<gene>
    <name evidence="2" type="ORF">CCMA1212_008294</name>
</gene>
<proteinExistence type="predicted"/>
<protein>
    <recommendedName>
        <fullName evidence="1">DSBA-like thioredoxin domain-containing protein</fullName>
    </recommendedName>
</protein>
<name>A0ABY2GXP7_9HYPO</name>
<organism evidence="2 3">
    <name type="scientific">Trichoderma ghanense</name>
    <dbReference type="NCBI Taxonomy" id="65468"/>
    <lineage>
        <taxon>Eukaryota</taxon>
        <taxon>Fungi</taxon>
        <taxon>Dikarya</taxon>
        <taxon>Ascomycota</taxon>
        <taxon>Pezizomycotina</taxon>
        <taxon>Sordariomycetes</taxon>
        <taxon>Hypocreomycetidae</taxon>
        <taxon>Hypocreales</taxon>
        <taxon>Hypocreaceae</taxon>
        <taxon>Trichoderma</taxon>
    </lineage>
</organism>
<dbReference type="InterPro" id="IPR036249">
    <property type="entry name" value="Thioredoxin-like_sf"/>
</dbReference>
<dbReference type="EMBL" id="PPTA01000012">
    <property type="protein sequence ID" value="TFB00030.1"/>
    <property type="molecule type" value="Genomic_DNA"/>
</dbReference>
<keyword evidence="3" id="KW-1185">Reference proteome</keyword>
<accession>A0ABY2GXP7</accession>
<dbReference type="Proteomes" id="UP001642720">
    <property type="component" value="Unassembled WGS sequence"/>
</dbReference>
<dbReference type="CDD" id="cd03024">
    <property type="entry name" value="DsbA_FrnE"/>
    <property type="match status" value="1"/>
</dbReference>
<comment type="caution">
    <text evidence="2">The sequence shown here is derived from an EMBL/GenBank/DDBJ whole genome shotgun (WGS) entry which is preliminary data.</text>
</comment>
<evidence type="ECO:0000313" key="3">
    <source>
        <dbReference type="Proteomes" id="UP001642720"/>
    </source>
</evidence>
<dbReference type="SUPFAM" id="SSF52833">
    <property type="entry name" value="Thioredoxin-like"/>
    <property type="match status" value="1"/>
</dbReference>
<dbReference type="PANTHER" id="PTHR13887:SF41">
    <property type="entry name" value="THIOREDOXIN SUPERFAMILY PROTEIN"/>
    <property type="match status" value="1"/>
</dbReference>
<dbReference type="Pfam" id="PF01323">
    <property type="entry name" value="DSBA"/>
    <property type="match status" value="1"/>
</dbReference>
<evidence type="ECO:0000313" key="2">
    <source>
        <dbReference type="EMBL" id="TFB00030.1"/>
    </source>
</evidence>
<dbReference type="GeneID" id="300579884"/>
<reference evidence="2 3" key="1">
    <citation type="submission" date="2018-01" db="EMBL/GenBank/DDBJ databases">
        <title>Genome characterization of the sugarcane-associated fungus Trichoderma ghanense CCMA-1212 and their application in lignocelulose bioconversion.</title>
        <authorList>
            <person name="Steindorff A.S."/>
            <person name="Mendes T.D."/>
            <person name="Vilela E.S.D."/>
            <person name="Rodrigues D.S."/>
            <person name="Formighieri E.F."/>
            <person name="Melo I.S."/>
            <person name="Favaro L.C.L."/>
        </authorList>
    </citation>
    <scope>NUCLEOTIDE SEQUENCE [LARGE SCALE GENOMIC DNA]</scope>
    <source>
        <strain evidence="2 3">CCMA-1212</strain>
    </source>
</reference>
<dbReference type="Gene3D" id="3.40.30.10">
    <property type="entry name" value="Glutaredoxin"/>
    <property type="match status" value="1"/>
</dbReference>
<sequence length="229" mass="25635">MTHFRIDVVSDIVCPWCYVGRKQVQRAQQIWLQRHPSSSSDTFSVRYAPFQLNPDSPRGPGHSVDKQGYYVRRFGAERTAMIQERLRAVGEPLGIHFKFGGRVGNSRDGHRLIHLGGKHGEETQLKVVDGLFAAYFENEKDITDYDVLRDVAKGAGIPEEEFNKAIVESDEGGEEVDEAAGTARFRGISGVPDYTIQGKYRLSGAQDAMEFVKVFERVKAEDQARAGLD</sequence>
<dbReference type="InterPro" id="IPR001853">
    <property type="entry name" value="DSBA-like_thioredoxin_dom"/>
</dbReference>
<feature type="domain" description="DSBA-like thioredoxin" evidence="1">
    <location>
        <begin position="6"/>
        <end position="212"/>
    </location>
</feature>
<evidence type="ECO:0000259" key="1">
    <source>
        <dbReference type="Pfam" id="PF01323"/>
    </source>
</evidence>
<dbReference type="PANTHER" id="PTHR13887">
    <property type="entry name" value="GLUTATHIONE S-TRANSFERASE KAPPA"/>
    <property type="match status" value="1"/>
</dbReference>
<dbReference type="RefSeq" id="XP_073556231.1">
    <property type="nucleotide sequence ID" value="XM_073705434.1"/>
</dbReference>